<dbReference type="Gene3D" id="2.30.30.140">
    <property type="match status" value="1"/>
</dbReference>
<sequence length="494" mass="56580">MAHESSATMVIDEINRLSVAYEKAKEYVSKIASSIEQQIDIWQYRRQVILDQVIQMKPSSSYDFLLPKTQRINDLTLEAVQALCRVDLLIEQVLRIDPKSHLLSVSTTQLGTNIPSSHVRHSTPSLIKQQQQQQTFIPAAKVNEQPPLPVPVLRMSQQALSGRVSALITEEKPGFKPITHRLSPNNLENASRPSPIYPYNGNQFLPQKGLQPIRPTLPSYNTVPLQSDHAPSPFVAPPTSQLASNYKMHQQIRAKEKLKLQRIPSGTKWKQAKIDIIDSLSGFYVENLDAKVCEKFGQMQNELHDYYNQLEVNNQLMPLENIAIGDFGVAKYSEDNRWYRARLITCEGHDQIKIVFVDFGNIEIKLIHQFFPLHKLFTDLPAQAIGCSLSEAFPRSQNEHEVIWSEDTIQIFKDEVIDKVVEIHFVNQEEGTEQWPLHFVRIMVDGQSVTSLSSFQQRIDPRPNRFIAEQMAPFLSQQEYILFNVPISEDDFEQ</sequence>
<dbReference type="InterPro" id="IPR002999">
    <property type="entry name" value="Tudor"/>
</dbReference>
<dbReference type="SMART" id="SM00333">
    <property type="entry name" value="TUDOR"/>
    <property type="match status" value="1"/>
</dbReference>
<dbReference type="PROSITE" id="PS50304">
    <property type="entry name" value="TUDOR"/>
    <property type="match status" value="1"/>
</dbReference>
<dbReference type="Proteomes" id="UP000663872">
    <property type="component" value="Unassembled WGS sequence"/>
</dbReference>
<evidence type="ECO:0000313" key="4">
    <source>
        <dbReference type="Proteomes" id="UP000663848"/>
    </source>
</evidence>
<dbReference type="PANTHER" id="PTHR22948">
    <property type="entry name" value="TUDOR DOMAIN CONTAINING PROTEIN"/>
    <property type="match status" value="1"/>
</dbReference>
<organism evidence="3 4">
    <name type="scientific">Rotaria socialis</name>
    <dbReference type="NCBI Taxonomy" id="392032"/>
    <lineage>
        <taxon>Eukaryota</taxon>
        <taxon>Metazoa</taxon>
        <taxon>Spiralia</taxon>
        <taxon>Gnathifera</taxon>
        <taxon>Rotifera</taxon>
        <taxon>Eurotatoria</taxon>
        <taxon>Bdelloidea</taxon>
        <taxon>Philodinida</taxon>
        <taxon>Philodinidae</taxon>
        <taxon>Rotaria</taxon>
    </lineage>
</organism>
<comment type="caution">
    <text evidence="3">The sequence shown here is derived from an EMBL/GenBank/DDBJ whole genome shotgun (WGS) entry which is preliminary data.</text>
</comment>
<dbReference type="AlphaFoldDB" id="A0A820TFY9"/>
<gene>
    <name evidence="2" type="ORF">GRG538_LOCUS21805</name>
    <name evidence="3" type="ORF">QYT958_LOCUS1833</name>
</gene>
<dbReference type="Gene3D" id="2.40.50.90">
    <property type="match status" value="1"/>
</dbReference>
<dbReference type="Pfam" id="PF00567">
    <property type="entry name" value="TUDOR"/>
    <property type="match status" value="1"/>
</dbReference>
<dbReference type="EMBL" id="CAJNYT010003599">
    <property type="protein sequence ID" value="CAF3582828.1"/>
    <property type="molecule type" value="Genomic_DNA"/>
</dbReference>
<dbReference type="Proteomes" id="UP000663848">
    <property type="component" value="Unassembled WGS sequence"/>
</dbReference>
<protein>
    <recommendedName>
        <fullName evidence="1">Tudor domain-containing protein</fullName>
    </recommendedName>
</protein>
<dbReference type="InterPro" id="IPR035437">
    <property type="entry name" value="SNase_OB-fold_sf"/>
</dbReference>
<dbReference type="SUPFAM" id="SSF63748">
    <property type="entry name" value="Tudor/PWWP/MBT"/>
    <property type="match status" value="1"/>
</dbReference>
<evidence type="ECO:0000259" key="1">
    <source>
        <dbReference type="PROSITE" id="PS50304"/>
    </source>
</evidence>
<dbReference type="InterPro" id="IPR050621">
    <property type="entry name" value="Tudor_domain_containing"/>
</dbReference>
<proteinExistence type="predicted"/>
<dbReference type="EMBL" id="CAJOBR010000111">
    <property type="protein sequence ID" value="CAF4466083.1"/>
    <property type="molecule type" value="Genomic_DNA"/>
</dbReference>
<evidence type="ECO:0000313" key="2">
    <source>
        <dbReference type="EMBL" id="CAF3582828.1"/>
    </source>
</evidence>
<dbReference type="PANTHER" id="PTHR22948:SF29">
    <property type="entry name" value="FI02030P-RELATED"/>
    <property type="match status" value="1"/>
</dbReference>
<reference evidence="3" key="1">
    <citation type="submission" date="2021-02" db="EMBL/GenBank/DDBJ databases">
        <authorList>
            <person name="Nowell W R."/>
        </authorList>
    </citation>
    <scope>NUCLEOTIDE SEQUENCE</scope>
</reference>
<name>A0A820TFY9_9BILA</name>
<feature type="domain" description="Tudor" evidence="1">
    <location>
        <begin position="321"/>
        <end position="380"/>
    </location>
</feature>
<evidence type="ECO:0000313" key="3">
    <source>
        <dbReference type="EMBL" id="CAF4466083.1"/>
    </source>
</evidence>
<accession>A0A820TFY9</accession>